<evidence type="ECO:0000259" key="1">
    <source>
        <dbReference type="Pfam" id="PF10592"/>
    </source>
</evidence>
<evidence type="ECO:0000313" key="2">
    <source>
        <dbReference type="EMBL" id="KAA0875010.1"/>
    </source>
</evidence>
<dbReference type="Proteomes" id="UP000325302">
    <property type="component" value="Unassembled WGS sequence"/>
</dbReference>
<dbReference type="AlphaFoldDB" id="A0A5A9W2J9"/>
<proteinExistence type="predicted"/>
<accession>A0A5A9W2J9</accession>
<comment type="caution">
    <text evidence="2">The sequence shown here is derived from an EMBL/GenBank/DDBJ whole genome shotgun (WGS) entry which is preliminary data.</text>
</comment>
<dbReference type="EMBL" id="SMRS01000004">
    <property type="protein sequence ID" value="KAA0875010.1"/>
    <property type="molecule type" value="Genomic_DNA"/>
</dbReference>
<name>A0A5A9W2J9_9GAMM</name>
<keyword evidence="3" id="KW-1185">Reference proteome</keyword>
<feature type="domain" description="Abortive phage infection protein C-terminal" evidence="1">
    <location>
        <begin position="241"/>
        <end position="522"/>
    </location>
</feature>
<dbReference type="RefSeq" id="WP_149390590.1">
    <property type="nucleotide sequence ID" value="NZ_SMRS01000004.1"/>
</dbReference>
<dbReference type="InterPro" id="IPR018891">
    <property type="entry name" value="AIPR_C"/>
</dbReference>
<dbReference type="Pfam" id="PF10592">
    <property type="entry name" value="AIPR"/>
    <property type="match status" value="1"/>
</dbReference>
<evidence type="ECO:0000313" key="3">
    <source>
        <dbReference type="Proteomes" id="UP000325302"/>
    </source>
</evidence>
<reference evidence="2 3" key="1">
    <citation type="submission" date="2019-03" db="EMBL/GenBank/DDBJ databases">
        <title>Nitrincola sp. nov. isolated from an Indian soda lake.</title>
        <authorList>
            <person name="Joshi A."/>
            <person name="Thite S.V."/>
            <person name="Joseph N."/>
            <person name="Dhotre D."/>
            <person name="Moorthy M."/>
            <person name="Shouche Y.S."/>
        </authorList>
    </citation>
    <scope>NUCLEOTIDE SEQUENCE [LARGE SCALE GENOMIC DNA]</scope>
    <source>
        <strain evidence="2 3">MEB193</strain>
    </source>
</reference>
<organism evidence="2 3">
    <name type="scientific">Nitrincola tapanii</name>
    <dbReference type="NCBI Taxonomy" id="1708751"/>
    <lineage>
        <taxon>Bacteria</taxon>
        <taxon>Pseudomonadati</taxon>
        <taxon>Pseudomonadota</taxon>
        <taxon>Gammaproteobacteria</taxon>
        <taxon>Oceanospirillales</taxon>
        <taxon>Oceanospirillaceae</taxon>
        <taxon>Nitrincola</taxon>
    </lineage>
</organism>
<protein>
    <submittedName>
        <fullName evidence="2">Abortive phage resistance protein</fullName>
    </submittedName>
</protein>
<sequence length="596" mass="66714">MALQAAFLTVLKELLKNRFAPHLPPLLGDGNPADRENKQISRAFSAFALQKLFDLDTMTAAKAVVDDYNDKGIDAIYYHEDEKTLYLVQSKLKASEQFQLDEAQSFLSGIDLLIDKNFEQFNQNVQNIQQQIEDALDECDIIKLIIAYSGDGISIQAKNEIQQKVQSLIDDGEEQLVLEPVIFGPEAIEEALRAENATKPINEKIQVHKFRTTSQPRYSVFGLAKVEDLIALHKKHGRALYEKNIRYFIGAGRRGVNSAIRDTLLNAPQNFMHLNNGITLVGNHVEAKSNVKSSKLSKNIEVLGLSVVNGAQTISSAAQFLEQNPEADISSAQVLVTIINTGNDDFHKQVTKARNLQNPVDLSNFAALDDNQERLRQEIALFGVDYQYRPQRQTTIGIPVITIDNLAKALACLHNDIRFPARLKSEPSQFTNSASDSYQALFTPELTGHKALNAHTAFEVIHELVTQAERGSPSPEKLVYRHCGYAIASILMKQLRSKIEGNELLDTDHVRQCLSVPFDEVRQQFADQYPVVAMGSAHHAFFKRIPDTAKLINKVWIEHQGVQQDAAVIALQGRLSPEDPYNQRLFNVLKDRAAQL</sequence>
<dbReference type="OrthoDB" id="9806213at2"/>
<gene>
    <name evidence="2" type="ORF">E1H14_06210</name>
</gene>